<keyword evidence="1" id="KW-0472">Membrane</keyword>
<protein>
    <recommendedName>
        <fullName evidence="4">VanZ family protein</fullName>
    </recommendedName>
</protein>
<keyword evidence="3" id="KW-1185">Reference proteome</keyword>
<keyword evidence="1" id="KW-0812">Transmembrane</keyword>
<evidence type="ECO:0000313" key="2">
    <source>
        <dbReference type="EMBL" id="GGA34243.1"/>
    </source>
</evidence>
<dbReference type="RefSeq" id="WP_188444789.1">
    <property type="nucleotide sequence ID" value="NZ_BMDW01000001.1"/>
</dbReference>
<evidence type="ECO:0000256" key="1">
    <source>
        <dbReference type="SAM" id="Phobius"/>
    </source>
</evidence>
<organism evidence="2 3">
    <name type="scientific">Sphingomonas psychrolutea</name>
    <dbReference type="NCBI Taxonomy" id="1259676"/>
    <lineage>
        <taxon>Bacteria</taxon>
        <taxon>Pseudomonadati</taxon>
        <taxon>Pseudomonadota</taxon>
        <taxon>Alphaproteobacteria</taxon>
        <taxon>Sphingomonadales</taxon>
        <taxon>Sphingomonadaceae</taxon>
        <taxon>Sphingomonas</taxon>
    </lineage>
</organism>
<name>A0ABQ1G0I5_9SPHN</name>
<sequence length="108" mass="12544">MDWGVFKRQLGEQLHISDDALHVHVGMAILLLVALLLRRPPWNWRPLLVVAVIEAINEIYDMRSLGIRPNHESALPDSIHDFVLTMLWPVVIALTFPLFRRFLAKRDQ</sequence>
<proteinExistence type="predicted"/>
<keyword evidence="1" id="KW-1133">Transmembrane helix</keyword>
<gene>
    <name evidence="2" type="ORF">GCM10011395_00700</name>
</gene>
<feature type="transmembrane region" description="Helical" evidence="1">
    <location>
        <begin position="20"/>
        <end position="37"/>
    </location>
</feature>
<feature type="transmembrane region" description="Helical" evidence="1">
    <location>
        <begin position="82"/>
        <end position="99"/>
    </location>
</feature>
<dbReference type="EMBL" id="BMDW01000001">
    <property type="protein sequence ID" value="GGA34243.1"/>
    <property type="molecule type" value="Genomic_DNA"/>
</dbReference>
<dbReference type="Proteomes" id="UP000618591">
    <property type="component" value="Unassembled WGS sequence"/>
</dbReference>
<comment type="caution">
    <text evidence="2">The sequence shown here is derived from an EMBL/GenBank/DDBJ whole genome shotgun (WGS) entry which is preliminary data.</text>
</comment>
<evidence type="ECO:0008006" key="4">
    <source>
        <dbReference type="Google" id="ProtNLM"/>
    </source>
</evidence>
<accession>A0ABQ1G0I5</accession>
<reference evidence="3" key="1">
    <citation type="journal article" date="2019" name="Int. J. Syst. Evol. Microbiol.">
        <title>The Global Catalogue of Microorganisms (GCM) 10K type strain sequencing project: providing services to taxonomists for standard genome sequencing and annotation.</title>
        <authorList>
            <consortium name="The Broad Institute Genomics Platform"/>
            <consortium name="The Broad Institute Genome Sequencing Center for Infectious Disease"/>
            <person name="Wu L."/>
            <person name="Ma J."/>
        </authorList>
    </citation>
    <scope>NUCLEOTIDE SEQUENCE [LARGE SCALE GENOMIC DNA]</scope>
    <source>
        <strain evidence="3">CGMCC 1.10106</strain>
    </source>
</reference>
<evidence type="ECO:0000313" key="3">
    <source>
        <dbReference type="Proteomes" id="UP000618591"/>
    </source>
</evidence>